<organism evidence="1 2">
    <name type="scientific">Microbacterium insulae</name>
    <dbReference type="NCBI Taxonomy" id="483014"/>
    <lineage>
        <taxon>Bacteria</taxon>
        <taxon>Bacillati</taxon>
        <taxon>Actinomycetota</taxon>
        <taxon>Actinomycetes</taxon>
        <taxon>Micrococcales</taxon>
        <taxon>Microbacteriaceae</taxon>
        <taxon>Microbacterium</taxon>
    </lineage>
</organism>
<accession>A0ABW3AH91</accession>
<sequence length="449" mass="48491">MLDVSPQPQLDARLVTDLQDPLLPIALLSAEVVQRRETGYDVDDLVVAANALETNDDAGILGIVDAMAAASRGAWPWEEPETLGEIRDAIGNTPRADNVTGRDFRDAVHAGWLGRIAGCNLGKPLEWGDHWTPAHIADYLELAGAYPLRDYVPVLEPMPERFELNESWPEAVRGRINGGARDDDVDYAIFALWLLERRGRDFGPDDVGELWTEMLPLRQTYTAERAAYINLARGLRAPETARFRNPYREWIGAQIRGDVFGYVNPGDPWAAASLAYQDATLSHTGNGVYGEMWSAALVAAAFTAADARDAITRALAVVPPRSRLAAAIGHVIHLSDSGTSWEAALAEVRATYGEYSWVHTINNAANVAVGLLWSEGDFAVAIGNTVMGGWDTDSDAATVGSVAGILAGTAGIPAHLADPLHDRTRSALFGFDNSRISDLAARTSALAER</sequence>
<comment type="caution">
    <text evidence="1">The sequence shown here is derived from an EMBL/GenBank/DDBJ whole genome shotgun (WGS) entry which is preliminary data.</text>
</comment>
<dbReference type="SUPFAM" id="SSF101478">
    <property type="entry name" value="ADP-ribosylglycohydrolase"/>
    <property type="match status" value="1"/>
</dbReference>
<dbReference type="Gene3D" id="1.10.4080.10">
    <property type="entry name" value="ADP-ribosylation/Crystallin J1"/>
    <property type="match status" value="1"/>
</dbReference>
<evidence type="ECO:0000313" key="2">
    <source>
        <dbReference type="Proteomes" id="UP001597055"/>
    </source>
</evidence>
<dbReference type="Proteomes" id="UP001597055">
    <property type="component" value="Unassembled WGS sequence"/>
</dbReference>
<proteinExistence type="predicted"/>
<name>A0ABW3AH91_9MICO</name>
<gene>
    <name evidence="1" type="ORF">ACFQ0P_07755</name>
</gene>
<keyword evidence="2" id="KW-1185">Reference proteome</keyword>
<dbReference type="EMBL" id="JBHTII010000001">
    <property type="protein sequence ID" value="MFD0790287.1"/>
    <property type="molecule type" value="Genomic_DNA"/>
</dbReference>
<dbReference type="RefSeq" id="WP_204978041.1">
    <property type="nucleotide sequence ID" value="NZ_JBHTII010000001.1"/>
</dbReference>
<dbReference type="InterPro" id="IPR036705">
    <property type="entry name" value="Ribosyl_crysJ1_sf"/>
</dbReference>
<protein>
    <submittedName>
        <fullName evidence="1">ADP-ribosylglycohydrolase family protein</fullName>
    </submittedName>
</protein>
<reference evidence="2" key="1">
    <citation type="journal article" date="2019" name="Int. J. Syst. Evol. Microbiol.">
        <title>The Global Catalogue of Microorganisms (GCM) 10K type strain sequencing project: providing services to taxonomists for standard genome sequencing and annotation.</title>
        <authorList>
            <consortium name="The Broad Institute Genomics Platform"/>
            <consortium name="The Broad Institute Genome Sequencing Center for Infectious Disease"/>
            <person name="Wu L."/>
            <person name="Ma J."/>
        </authorList>
    </citation>
    <scope>NUCLEOTIDE SEQUENCE [LARGE SCALE GENOMIC DNA]</scope>
    <source>
        <strain evidence="2">CCUG 54523</strain>
    </source>
</reference>
<dbReference type="Pfam" id="PF03747">
    <property type="entry name" value="ADP_ribosyl_GH"/>
    <property type="match status" value="1"/>
</dbReference>
<dbReference type="InterPro" id="IPR005502">
    <property type="entry name" value="Ribosyl_crysJ1"/>
</dbReference>
<evidence type="ECO:0000313" key="1">
    <source>
        <dbReference type="EMBL" id="MFD0790287.1"/>
    </source>
</evidence>